<evidence type="ECO:0000313" key="8">
    <source>
        <dbReference type="Proteomes" id="UP000503447"/>
    </source>
</evidence>
<keyword evidence="8" id="KW-1185">Reference proteome</keyword>
<dbReference type="Pfam" id="PF03739">
    <property type="entry name" value="LptF_LptG"/>
    <property type="match status" value="1"/>
</dbReference>
<name>A0A6M5YPR4_9BACT</name>
<protein>
    <recommendedName>
        <fullName evidence="9">Permease YjgP/YjgQ family protein</fullName>
    </recommendedName>
</protein>
<keyword evidence="5 6" id="KW-0472">Membrane</keyword>
<feature type="transmembrane region" description="Helical" evidence="6">
    <location>
        <begin position="98"/>
        <end position="117"/>
    </location>
</feature>
<keyword evidence="3 6" id="KW-0812">Transmembrane</keyword>
<dbReference type="AlphaFoldDB" id="A0A6M5YPR4"/>
<dbReference type="GO" id="GO:0015920">
    <property type="term" value="P:lipopolysaccharide transport"/>
    <property type="evidence" value="ECO:0007669"/>
    <property type="project" value="TreeGrafter"/>
</dbReference>
<evidence type="ECO:0000256" key="4">
    <source>
        <dbReference type="ARBA" id="ARBA00022989"/>
    </source>
</evidence>
<evidence type="ECO:0000313" key="7">
    <source>
        <dbReference type="EMBL" id="QJW95918.1"/>
    </source>
</evidence>
<dbReference type="EMBL" id="CP053452">
    <property type="protein sequence ID" value="QJW95918.1"/>
    <property type="molecule type" value="Genomic_DNA"/>
</dbReference>
<sequence>MIGTTLNRMIFWELVRVFLLSLGTLTGLFLIVGLIQQASQMGLTLTQVLNAIPLFVPSTLPLTIPATTLFASCVVYGRLSHDNEVVALKAAGVHLYRIISPAVLLGVLTTVTTAALYHTTIPATQQQLYAQILSDPEEVLYNMLRRDRCLRHPNLPYVLYVRDVQGKRLLDVVIKKRLKDKSGADVPLAYGSIARAHEAQLHVDPAAGSMSITSTSNRFVIDDKNANGSPGGVGPFVMALPDSVSGKEARVRITALTWDDLPPRIAELAAERDEVVRRRDARAAEIATTTDPNVRANGLNELQQYKYQLEFKDRMVRNLQAELYARPALAVSCLVFALIGCPVGIWANRADYLSTFVICFLPTLVAYYPLLLAGSDMGKNGRVPLGLGCWAADIIMGTVGLVLTWRLLRR</sequence>
<evidence type="ECO:0000256" key="5">
    <source>
        <dbReference type="ARBA" id="ARBA00023136"/>
    </source>
</evidence>
<feature type="transmembrane region" description="Helical" evidence="6">
    <location>
        <begin position="385"/>
        <end position="408"/>
    </location>
</feature>
<organism evidence="7 8">
    <name type="scientific">Frigoriglobus tundricola</name>
    <dbReference type="NCBI Taxonomy" id="2774151"/>
    <lineage>
        <taxon>Bacteria</taxon>
        <taxon>Pseudomonadati</taxon>
        <taxon>Planctomycetota</taxon>
        <taxon>Planctomycetia</taxon>
        <taxon>Gemmatales</taxon>
        <taxon>Gemmataceae</taxon>
        <taxon>Frigoriglobus</taxon>
    </lineage>
</organism>
<dbReference type="PANTHER" id="PTHR33529">
    <property type="entry name" value="SLR0882 PROTEIN-RELATED"/>
    <property type="match status" value="1"/>
</dbReference>
<gene>
    <name evidence="7" type="ORF">FTUN_3472</name>
</gene>
<reference evidence="8" key="1">
    <citation type="submission" date="2020-05" db="EMBL/GenBank/DDBJ databases">
        <title>Frigoriglobus tundricola gen. nov., sp. nov., a psychrotolerant cellulolytic planctomycete of the family Gemmataceae with two divergent copies of 16S rRNA gene.</title>
        <authorList>
            <person name="Kulichevskaya I.S."/>
            <person name="Ivanova A.A."/>
            <person name="Naumoff D.G."/>
            <person name="Beletsky A.V."/>
            <person name="Rijpstra W.I.C."/>
            <person name="Sinninghe Damste J.S."/>
            <person name="Mardanov A.V."/>
            <person name="Ravin N.V."/>
            <person name="Dedysh S.N."/>
        </authorList>
    </citation>
    <scope>NUCLEOTIDE SEQUENCE [LARGE SCALE GENOMIC DNA]</scope>
    <source>
        <strain evidence="8">PL17</strain>
    </source>
</reference>
<dbReference type="GO" id="GO:0043190">
    <property type="term" value="C:ATP-binding cassette (ABC) transporter complex"/>
    <property type="evidence" value="ECO:0007669"/>
    <property type="project" value="TreeGrafter"/>
</dbReference>
<feature type="transmembrane region" description="Helical" evidence="6">
    <location>
        <begin position="352"/>
        <end position="373"/>
    </location>
</feature>
<dbReference type="InterPro" id="IPR005495">
    <property type="entry name" value="LptG/LptF_permease"/>
</dbReference>
<comment type="subcellular location">
    <subcellularLocation>
        <location evidence="1">Cell membrane</location>
        <topology evidence="1">Multi-pass membrane protein</topology>
    </subcellularLocation>
</comment>
<feature type="transmembrane region" description="Helical" evidence="6">
    <location>
        <begin position="14"/>
        <end position="35"/>
    </location>
</feature>
<feature type="transmembrane region" description="Helical" evidence="6">
    <location>
        <begin position="55"/>
        <end position="78"/>
    </location>
</feature>
<dbReference type="KEGG" id="ftj:FTUN_3472"/>
<dbReference type="RefSeq" id="WP_171471594.1">
    <property type="nucleotide sequence ID" value="NZ_CP053452.2"/>
</dbReference>
<keyword evidence="4 6" id="KW-1133">Transmembrane helix</keyword>
<dbReference type="Proteomes" id="UP000503447">
    <property type="component" value="Chromosome"/>
</dbReference>
<keyword evidence="2" id="KW-1003">Cell membrane</keyword>
<proteinExistence type="predicted"/>
<feature type="transmembrane region" description="Helical" evidence="6">
    <location>
        <begin position="323"/>
        <end position="346"/>
    </location>
</feature>
<dbReference type="PANTHER" id="PTHR33529:SF6">
    <property type="entry name" value="YJGP_YJGQ FAMILY PERMEASE"/>
    <property type="match status" value="1"/>
</dbReference>
<accession>A0A6M5YPR4</accession>
<evidence type="ECO:0008006" key="9">
    <source>
        <dbReference type="Google" id="ProtNLM"/>
    </source>
</evidence>
<evidence type="ECO:0000256" key="2">
    <source>
        <dbReference type="ARBA" id="ARBA00022475"/>
    </source>
</evidence>
<evidence type="ECO:0000256" key="3">
    <source>
        <dbReference type="ARBA" id="ARBA00022692"/>
    </source>
</evidence>
<evidence type="ECO:0000256" key="1">
    <source>
        <dbReference type="ARBA" id="ARBA00004651"/>
    </source>
</evidence>
<evidence type="ECO:0000256" key="6">
    <source>
        <dbReference type="SAM" id="Phobius"/>
    </source>
</evidence>